<evidence type="ECO:0000259" key="2">
    <source>
        <dbReference type="Pfam" id="PF20434"/>
    </source>
</evidence>
<evidence type="ECO:0000313" key="3">
    <source>
        <dbReference type="EMBL" id="STO09377.1"/>
    </source>
</evidence>
<gene>
    <name evidence="3" type="primary">lip2_1</name>
    <name evidence="3" type="ORF">NCTC13163_02812</name>
</gene>
<dbReference type="Gene3D" id="3.40.50.1820">
    <property type="entry name" value="alpha/beta hydrolase"/>
    <property type="match status" value="1"/>
</dbReference>
<reference evidence="3 4" key="1">
    <citation type="submission" date="2018-06" db="EMBL/GenBank/DDBJ databases">
        <authorList>
            <consortium name="Pathogen Informatics"/>
            <person name="Doyle S."/>
        </authorList>
    </citation>
    <scope>NUCLEOTIDE SEQUENCE [LARGE SCALE GENOMIC DNA]</scope>
    <source>
        <strain evidence="3 4">NCTC13163</strain>
    </source>
</reference>
<dbReference type="STRING" id="1397694.GCA_000702585_00236"/>
<organism evidence="3 4">
    <name type="scientific">Exiguobacterium aurantiacum</name>
    <dbReference type="NCBI Taxonomy" id="33987"/>
    <lineage>
        <taxon>Bacteria</taxon>
        <taxon>Bacillati</taxon>
        <taxon>Bacillota</taxon>
        <taxon>Bacilli</taxon>
        <taxon>Bacillales</taxon>
        <taxon>Bacillales Family XII. Incertae Sedis</taxon>
        <taxon>Exiguobacterium</taxon>
    </lineage>
</organism>
<sequence>MNKGLKRAGLGLVGTAVAGAAYVFLSPKPTSRLVKTSFSGGNEVAMKGFDEVVQKTSVRKDIDYHSAYDNGTFDLIRYEGDNQVPTIFWVHGGSFVGGDKADVFKYATSIASNGYNVVSINYALAPDVTYPVPLQQIEEAYAYIVENNDRFRLDLDRVFFAGDSNGAQLVAQFIGIQLNENYAPSADVHQVVPKESILGAILFSGPYDLKRTIVESSKAVNRFLFKRIGWAYFGTYNWENLPVVSEASPLVNVPATFVPTFITDGNTGSFETQAKEFATILSGRTDVTRVFYDQAEHELGHGYHFEMDKPAASATYRRLIAFLRETSATRSL</sequence>
<evidence type="ECO:0000256" key="1">
    <source>
        <dbReference type="ARBA" id="ARBA00022801"/>
    </source>
</evidence>
<evidence type="ECO:0000313" key="4">
    <source>
        <dbReference type="Proteomes" id="UP000254060"/>
    </source>
</evidence>
<dbReference type="Proteomes" id="UP000254060">
    <property type="component" value="Unassembled WGS sequence"/>
</dbReference>
<keyword evidence="1 3" id="KW-0378">Hydrolase</keyword>
<dbReference type="PANTHER" id="PTHR48081:SF6">
    <property type="entry name" value="PEPTIDASE S9 PROLYL OLIGOPEPTIDASE CATALYTIC DOMAIN-CONTAINING PROTEIN"/>
    <property type="match status" value="1"/>
</dbReference>
<dbReference type="AlphaFoldDB" id="A0A377FX39"/>
<feature type="domain" description="BD-FAE-like" evidence="2">
    <location>
        <begin position="80"/>
        <end position="267"/>
    </location>
</feature>
<dbReference type="Pfam" id="PF20434">
    <property type="entry name" value="BD-FAE"/>
    <property type="match status" value="1"/>
</dbReference>
<dbReference type="InterPro" id="IPR050300">
    <property type="entry name" value="GDXG_lipolytic_enzyme"/>
</dbReference>
<dbReference type="OrthoDB" id="9815425at2"/>
<dbReference type="InterPro" id="IPR029058">
    <property type="entry name" value="AB_hydrolase_fold"/>
</dbReference>
<dbReference type="RefSeq" id="WP_029333803.1">
    <property type="nucleotide sequence ID" value="NZ_UGGP01000001.1"/>
</dbReference>
<dbReference type="EMBL" id="UGGP01000001">
    <property type="protein sequence ID" value="STO09377.1"/>
    <property type="molecule type" value="Genomic_DNA"/>
</dbReference>
<dbReference type="PANTHER" id="PTHR48081">
    <property type="entry name" value="AB HYDROLASE SUPERFAMILY PROTEIN C4A8.06C"/>
    <property type="match status" value="1"/>
</dbReference>
<name>A0A377FX39_9BACL</name>
<proteinExistence type="predicted"/>
<dbReference type="InterPro" id="IPR049492">
    <property type="entry name" value="BD-FAE-like_dom"/>
</dbReference>
<dbReference type="EC" id="3.1.1.3" evidence="3"/>
<dbReference type="SUPFAM" id="SSF53474">
    <property type="entry name" value="alpha/beta-Hydrolases"/>
    <property type="match status" value="1"/>
</dbReference>
<accession>A0A377FX39</accession>
<dbReference type="GO" id="GO:0004806">
    <property type="term" value="F:triacylglycerol lipase activity"/>
    <property type="evidence" value="ECO:0007669"/>
    <property type="project" value="UniProtKB-EC"/>
</dbReference>
<protein>
    <submittedName>
        <fullName evidence="3">Lipase 2</fullName>
        <ecNumber evidence="3">3.1.1.3</ecNumber>
    </submittedName>
</protein>